<organism evidence="6 7">
    <name type="scientific">Treponema lecithinolyticum ATCC 700332</name>
    <dbReference type="NCBI Taxonomy" id="1321815"/>
    <lineage>
        <taxon>Bacteria</taxon>
        <taxon>Pseudomonadati</taxon>
        <taxon>Spirochaetota</taxon>
        <taxon>Spirochaetia</taxon>
        <taxon>Spirochaetales</taxon>
        <taxon>Treponemataceae</taxon>
        <taxon>Treponema</taxon>
    </lineage>
</organism>
<dbReference type="InterPro" id="IPR000119">
    <property type="entry name" value="Hist_DNA-bd"/>
</dbReference>
<proteinExistence type="inferred from homology"/>
<keyword evidence="7" id="KW-1185">Reference proteome</keyword>
<accession>A0ABN0NZI4</accession>
<evidence type="ECO:0000256" key="1">
    <source>
        <dbReference type="ARBA" id="ARBA00003819"/>
    </source>
</evidence>
<dbReference type="Pfam" id="PF00216">
    <property type="entry name" value="Bac_DNA_binding"/>
    <property type="match status" value="1"/>
</dbReference>
<dbReference type="SMART" id="SM00411">
    <property type="entry name" value="BHL"/>
    <property type="match status" value="1"/>
</dbReference>
<dbReference type="Gene3D" id="4.10.520.10">
    <property type="entry name" value="IHF-like DNA-binding proteins"/>
    <property type="match status" value="1"/>
</dbReference>
<evidence type="ECO:0000256" key="5">
    <source>
        <dbReference type="RuleBase" id="RU003939"/>
    </source>
</evidence>
<dbReference type="CDD" id="cd13836">
    <property type="entry name" value="IHF_B"/>
    <property type="match status" value="1"/>
</dbReference>
<dbReference type="RefSeq" id="WP_021687169.1">
    <property type="nucleotide sequence ID" value="NZ_KI260564.1"/>
</dbReference>
<evidence type="ECO:0000256" key="4">
    <source>
        <dbReference type="ARBA" id="ARBA00023125"/>
    </source>
</evidence>
<comment type="function">
    <text evidence="1">Histone-like DNA-binding protein which is capable of wrapping DNA to stabilize it, and thus to prevent its denaturation under extreme environmental conditions.</text>
</comment>
<dbReference type="InterPro" id="IPR010992">
    <property type="entry name" value="IHF-like_DNA-bd_dom_sf"/>
</dbReference>
<dbReference type="Proteomes" id="UP000016649">
    <property type="component" value="Unassembled WGS sequence"/>
</dbReference>
<name>A0ABN0NZI4_TRELE</name>
<evidence type="ECO:0000313" key="6">
    <source>
        <dbReference type="EMBL" id="ERJ93485.1"/>
    </source>
</evidence>
<protein>
    <submittedName>
        <fullName evidence="6">Integration host factor subunit beta</fullName>
    </submittedName>
</protein>
<keyword evidence="3" id="KW-0226">DNA condensation</keyword>
<keyword evidence="4" id="KW-0238">DNA-binding</keyword>
<evidence type="ECO:0000256" key="3">
    <source>
        <dbReference type="ARBA" id="ARBA00023067"/>
    </source>
</evidence>
<dbReference type="PROSITE" id="PS00045">
    <property type="entry name" value="HISTONE_LIKE"/>
    <property type="match status" value="1"/>
</dbReference>
<evidence type="ECO:0000256" key="2">
    <source>
        <dbReference type="ARBA" id="ARBA00010529"/>
    </source>
</evidence>
<sequence length="105" mass="11883">MNSKKVTKFDLVESAYLKTKYEKKTIQNVLETLLENIKTSLKDGATIELRGFGTFEPRLRKGRSRARNPKTGEQLSVAPHYVAAFRSGQELKNALWELPVSAKKS</sequence>
<dbReference type="EMBL" id="AWVH01000025">
    <property type="protein sequence ID" value="ERJ93485.1"/>
    <property type="molecule type" value="Genomic_DNA"/>
</dbReference>
<evidence type="ECO:0000313" key="7">
    <source>
        <dbReference type="Proteomes" id="UP000016649"/>
    </source>
</evidence>
<dbReference type="InterPro" id="IPR020816">
    <property type="entry name" value="Histone-like_DNA-bd_CS"/>
</dbReference>
<comment type="caution">
    <text evidence="6">The sequence shown here is derived from an EMBL/GenBank/DDBJ whole genome shotgun (WGS) entry which is preliminary data.</text>
</comment>
<dbReference type="PANTHER" id="PTHR33175">
    <property type="entry name" value="DNA-BINDING PROTEIN HU"/>
    <property type="match status" value="1"/>
</dbReference>
<comment type="similarity">
    <text evidence="2 5">Belongs to the bacterial histone-like protein family.</text>
</comment>
<dbReference type="SUPFAM" id="SSF47729">
    <property type="entry name" value="IHF-like DNA-binding proteins"/>
    <property type="match status" value="1"/>
</dbReference>
<reference evidence="6 7" key="1">
    <citation type="submission" date="2013-08" db="EMBL/GenBank/DDBJ databases">
        <authorList>
            <person name="Weinstock G."/>
            <person name="Sodergren E."/>
            <person name="Wylie T."/>
            <person name="Fulton L."/>
            <person name="Fulton R."/>
            <person name="Fronick C."/>
            <person name="O'Laughlin M."/>
            <person name="Godfrey J."/>
            <person name="Miner T."/>
            <person name="Herter B."/>
            <person name="Appelbaum E."/>
            <person name="Cordes M."/>
            <person name="Lek S."/>
            <person name="Wollam A."/>
            <person name="Pepin K.H."/>
            <person name="Palsikar V.B."/>
            <person name="Mitreva M."/>
            <person name="Wilson R.K."/>
        </authorList>
    </citation>
    <scope>NUCLEOTIDE SEQUENCE [LARGE SCALE GENOMIC DNA]</scope>
    <source>
        <strain evidence="6 7">ATCC 700332</strain>
    </source>
</reference>
<dbReference type="PRINTS" id="PR01727">
    <property type="entry name" value="DNABINDINGHU"/>
</dbReference>
<gene>
    <name evidence="6" type="ORF">HMPREF9193_00955</name>
</gene>
<dbReference type="PANTHER" id="PTHR33175:SF3">
    <property type="entry name" value="DNA-BINDING PROTEIN HU-BETA"/>
    <property type="match status" value="1"/>
</dbReference>